<feature type="domain" description="SH3" evidence="16">
    <location>
        <begin position="412"/>
        <end position="472"/>
    </location>
</feature>
<feature type="domain" description="SH3" evidence="16">
    <location>
        <begin position="196"/>
        <end position="258"/>
    </location>
</feature>
<evidence type="ECO:0000256" key="1">
    <source>
        <dbReference type="ARBA" id="ARBA00000900"/>
    </source>
</evidence>
<feature type="region of interest" description="Disordered" evidence="15">
    <location>
        <begin position="681"/>
        <end position="737"/>
    </location>
</feature>
<keyword evidence="6" id="KW-0808">Transferase</keyword>
<dbReference type="PANTHER" id="PTHR14167">
    <property type="entry name" value="SH3 DOMAIN-CONTAINING"/>
    <property type="match status" value="1"/>
</dbReference>
<dbReference type="InterPro" id="IPR013083">
    <property type="entry name" value="Znf_RING/FYVE/PHD"/>
</dbReference>
<keyword evidence="5 14" id="KW-0728">SH3 domain</keyword>
<dbReference type="PROSITE" id="PS50089">
    <property type="entry name" value="ZF_RING_2"/>
    <property type="match status" value="1"/>
</dbReference>
<dbReference type="PROSITE" id="PS50002">
    <property type="entry name" value="SH3"/>
    <property type="match status" value="4"/>
</dbReference>
<evidence type="ECO:0000256" key="11">
    <source>
        <dbReference type="ARBA" id="ARBA00022833"/>
    </source>
</evidence>
<dbReference type="InterPro" id="IPR001452">
    <property type="entry name" value="SH3_domain"/>
</dbReference>
<dbReference type="Pfam" id="PF00018">
    <property type="entry name" value="SH3_1"/>
    <property type="match status" value="4"/>
</dbReference>
<evidence type="ECO:0000259" key="16">
    <source>
        <dbReference type="PROSITE" id="PS50002"/>
    </source>
</evidence>
<evidence type="ECO:0000256" key="12">
    <source>
        <dbReference type="ARBA" id="ARBA00022843"/>
    </source>
</evidence>
<dbReference type="EMBL" id="LR899012">
    <property type="protein sequence ID" value="CAD7088310.1"/>
    <property type="molecule type" value="Genomic_DNA"/>
</dbReference>
<dbReference type="UniPathway" id="UPA00143"/>
<dbReference type="InterPro" id="IPR018957">
    <property type="entry name" value="Znf_C3HC4_RING-type"/>
</dbReference>
<feature type="region of interest" description="Disordered" evidence="15">
    <location>
        <begin position="549"/>
        <end position="668"/>
    </location>
</feature>
<evidence type="ECO:0000313" key="18">
    <source>
        <dbReference type="EMBL" id="CAD7088310.1"/>
    </source>
</evidence>
<sequence length="859" mass="95028">MDERTLNDLLECSVCLDRLDTSSKVLPCQHTFCRKCLEVIVSSHQELRCPECRIVVETKIDELPSNILLIRILEGMKNATQNQNNATKTACPTINSNVNAIVTGINNFEIKESTKLSTNGVPPGRCQNEQPGAGAWFVPHAFALYDFTSKKTGDLNFKKGDIILLKRKIDVNWYVGEINGREGAIPMNYVQVIVPLPVPQCMALYDFKMGPNEEEGCLTFKKGTIINVLRRVDHNWAEGCIGSCIGIFPIAFVEMNALAKQLMESSCGPALTSARILPQIPLESATSDSSSMATTSPNSTCSSNTSTNSIPSSPTSKPNSPQNNPATKHDMKEKRHSLNALTANTNLSVVQSNRHSAEILTIPEPTEQSSQQTISTEVQCANNCSQSQDVSSTQSTARANVLKSNMHHNQPSLPWAYVALYPYKPRKSDELELKKGCVYFVTERCLDGWYKGKNWAEKCGVFPGNYVTPLRYRDQQQLIHQRKTTQNPLHSPQTTPPPLQQLSAHDHPNNQGTQTGFPPPELPPRSNTNTSASSEWAKAHFQAFLSKRFTTGPSQANNETKSTNTTPKHESSCPNSAVKHSQSSPQTNVSQQNPTKDKEKREQNPSTALNLMKRLTNIKRSKSPPNSNVNQCTYSMDNPVFEDTSTNQPLMQPKHSHSMSHHIHVRSGSCPSQLLQSLPLEVESAPNSSSNSKALFGSQRIKGHKERAPLQSMRQISDTNNSRGHKDKDNHSLNPMNKGNLNVQHKSIIQSHQKCASEVGAHVIHHRKSQSLDANTISSQITNSSLNGGKLHGSHSRESSSRFKCVVSYPPNSNVELELNVGDIVYVHRKLKDGWYKGTHARTNKTGLFPASFVEPDNL</sequence>
<dbReference type="GO" id="GO:0061630">
    <property type="term" value="F:ubiquitin protein ligase activity"/>
    <property type="evidence" value="ECO:0007669"/>
    <property type="project" value="UniProtKB-EC"/>
</dbReference>
<protein>
    <recommendedName>
        <fullName evidence="4">RING-type E3 ubiquitin transferase</fullName>
        <ecNumber evidence="4">2.3.2.27</ecNumber>
    </recommendedName>
</protein>
<gene>
    <name evidence="18" type="ORF">HERILL_LOCUS10949</name>
</gene>
<keyword evidence="19" id="KW-1185">Reference proteome</keyword>
<dbReference type="Proteomes" id="UP000594454">
    <property type="component" value="Chromosome 4"/>
</dbReference>
<keyword evidence="12" id="KW-0832">Ubl conjugation</keyword>
<comment type="similarity">
    <text evidence="3">Belongs to the SH3RF family.</text>
</comment>
<comment type="catalytic activity">
    <reaction evidence="1">
        <text>S-ubiquitinyl-[E2 ubiquitin-conjugating enzyme]-L-cysteine + [acceptor protein]-L-lysine = [E2 ubiquitin-conjugating enzyme]-L-cysteine + N(6)-ubiquitinyl-[acceptor protein]-L-lysine.</text>
        <dbReference type="EC" id="2.3.2.27"/>
    </reaction>
</comment>
<evidence type="ECO:0000256" key="2">
    <source>
        <dbReference type="ARBA" id="ARBA00004906"/>
    </source>
</evidence>
<dbReference type="Gene3D" id="3.30.40.10">
    <property type="entry name" value="Zinc/RING finger domain, C3HC4 (zinc finger)"/>
    <property type="match status" value="1"/>
</dbReference>
<feature type="region of interest" description="Disordered" evidence="15">
    <location>
        <begin position="482"/>
        <end position="534"/>
    </location>
</feature>
<dbReference type="PRINTS" id="PR00452">
    <property type="entry name" value="SH3DOMAIN"/>
</dbReference>
<keyword evidence="8" id="KW-0677">Repeat</keyword>
<dbReference type="InterPro" id="IPR035816">
    <property type="entry name" value="SH3RF1/SH3RF3_SH3_4"/>
</dbReference>
<feature type="region of interest" description="Disordered" evidence="15">
    <location>
        <begin position="285"/>
        <end position="333"/>
    </location>
</feature>
<feature type="compositionally biased region" description="Polar residues" evidence="15">
    <location>
        <begin position="623"/>
        <end position="636"/>
    </location>
</feature>
<keyword evidence="7" id="KW-0479">Metal-binding</keyword>
<keyword evidence="10" id="KW-0833">Ubl conjugation pathway</keyword>
<dbReference type="GO" id="GO:0005634">
    <property type="term" value="C:nucleus"/>
    <property type="evidence" value="ECO:0007669"/>
    <property type="project" value="UniProtKB-ARBA"/>
</dbReference>
<dbReference type="SUPFAM" id="SSF50044">
    <property type="entry name" value="SH3-domain"/>
    <property type="match status" value="4"/>
</dbReference>
<dbReference type="PROSITE" id="PS00518">
    <property type="entry name" value="ZF_RING_1"/>
    <property type="match status" value="1"/>
</dbReference>
<feature type="compositionally biased region" description="Polar residues" evidence="15">
    <location>
        <begin position="712"/>
        <end position="722"/>
    </location>
</feature>
<dbReference type="Gene3D" id="2.30.30.40">
    <property type="entry name" value="SH3 Domains"/>
    <property type="match status" value="4"/>
</dbReference>
<evidence type="ECO:0000256" key="5">
    <source>
        <dbReference type="ARBA" id="ARBA00022443"/>
    </source>
</evidence>
<dbReference type="InterPro" id="IPR036028">
    <property type="entry name" value="SH3-like_dom_sf"/>
</dbReference>
<comment type="pathway">
    <text evidence="2">Protein modification; protein ubiquitination.</text>
</comment>
<feature type="domain" description="SH3" evidence="16">
    <location>
        <begin position="136"/>
        <end position="195"/>
    </location>
</feature>
<evidence type="ECO:0000256" key="15">
    <source>
        <dbReference type="SAM" id="MobiDB-lite"/>
    </source>
</evidence>
<reference evidence="18 19" key="1">
    <citation type="submission" date="2020-11" db="EMBL/GenBank/DDBJ databases">
        <authorList>
            <person name="Wallbank WR R."/>
            <person name="Pardo Diaz C."/>
            <person name="Kozak K."/>
            <person name="Martin S."/>
            <person name="Jiggins C."/>
            <person name="Moest M."/>
            <person name="Warren A I."/>
            <person name="Generalovic N T."/>
            <person name="Byers J.R.P. K."/>
            <person name="Montejo-Kovacevich G."/>
            <person name="Yen C E."/>
        </authorList>
    </citation>
    <scope>NUCLEOTIDE SEQUENCE [LARGE SCALE GENOMIC DNA]</scope>
</reference>
<feature type="compositionally biased region" description="Basic residues" evidence="15">
    <location>
        <begin position="654"/>
        <end position="665"/>
    </location>
</feature>
<keyword evidence="11" id="KW-0862">Zinc</keyword>
<evidence type="ECO:0000256" key="13">
    <source>
        <dbReference type="PROSITE-ProRule" id="PRU00175"/>
    </source>
</evidence>
<evidence type="ECO:0000256" key="6">
    <source>
        <dbReference type="ARBA" id="ARBA00022679"/>
    </source>
</evidence>
<dbReference type="CDD" id="cd11785">
    <property type="entry name" value="SH3_SH3RF_C"/>
    <property type="match status" value="1"/>
</dbReference>
<dbReference type="GO" id="GO:0008270">
    <property type="term" value="F:zinc ion binding"/>
    <property type="evidence" value="ECO:0007669"/>
    <property type="project" value="UniProtKB-KW"/>
</dbReference>
<organism evidence="18 19">
    <name type="scientific">Hermetia illucens</name>
    <name type="common">Black soldier fly</name>
    <dbReference type="NCBI Taxonomy" id="343691"/>
    <lineage>
        <taxon>Eukaryota</taxon>
        <taxon>Metazoa</taxon>
        <taxon>Ecdysozoa</taxon>
        <taxon>Arthropoda</taxon>
        <taxon>Hexapoda</taxon>
        <taxon>Insecta</taxon>
        <taxon>Pterygota</taxon>
        <taxon>Neoptera</taxon>
        <taxon>Endopterygota</taxon>
        <taxon>Diptera</taxon>
        <taxon>Brachycera</taxon>
        <taxon>Stratiomyomorpha</taxon>
        <taxon>Stratiomyidae</taxon>
        <taxon>Hermetiinae</taxon>
        <taxon>Hermetia</taxon>
    </lineage>
</organism>
<evidence type="ECO:0000256" key="8">
    <source>
        <dbReference type="ARBA" id="ARBA00022737"/>
    </source>
</evidence>
<dbReference type="FunFam" id="3.30.40.10:FF:000077">
    <property type="entry name" value="E3 ubiquitin-protein ligase SH3RF1 isoform X1"/>
    <property type="match status" value="1"/>
</dbReference>
<dbReference type="InterPro" id="IPR028502">
    <property type="entry name" value="SH3RF3_RING-HC_Zfn"/>
</dbReference>
<dbReference type="AlphaFoldDB" id="A0A7R8YXC8"/>
<keyword evidence="9 13" id="KW-0863">Zinc-finger</keyword>
<dbReference type="CDD" id="cd11787">
    <property type="entry name" value="SH3_SH3RF_2"/>
    <property type="match status" value="1"/>
</dbReference>
<dbReference type="InterPro" id="IPR017907">
    <property type="entry name" value="Znf_RING_CS"/>
</dbReference>
<dbReference type="GO" id="GO:0060255">
    <property type="term" value="P:regulation of macromolecule metabolic process"/>
    <property type="evidence" value="ECO:0007669"/>
    <property type="project" value="UniProtKB-ARBA"/>
</dbReference>
<feature type="compositionally biased region" description="Low complexity" evidence="15">
    <location>
        <begin position="285"/>
        <end position="325"/>
    </location>
</feature>
<evidence type="ECO:0000256" key="7">
    <source>
        <dbReference type="ARBA" id="ARBA00022723"/>
    </source>
</evidence>
<dbReference type="SMART" id="SM00326">
    <property type="entry name" value="SH3"/>
    <property type="match status" value="4"/>
</dbReference>
<feature type="domain" description="RING-type" evidence="17">
    <location>
        <begin position="12"/>
        <end position="53"/>
    </location>
</feature>
<dbReference type="FunCoup" id="A0A7R8YXC8">
    <property type="interactions" value="607"/>
</dbReference>
<dbReference type="SUPFAM" id="SSF57850">
    <property type="entry name" value="RING/U-box"/>
    <property type="match status" value="1"/>
</dbReference>
<dbReference type="OrthoDB" id="2163411at2759"/>
<feature type="domain" description="SH3" evidence="16">
    <location>
        <begin position="798"/>
        <end position="859"/>
    </location>
</feature>
<evidence type="ECO:0000256" key="10">
    <source>
        <dbReference type="ARBA" id="ARBA00022786"/>
    </source>
</evidence>
<name>A0A7R8YXC8_HERIL</name>
<dbReference type="InterPro" id="IPR001841">
    <property type="entry name" value="Znf_RING"/>
</dbReference>
<dbReference type="GO" id="GO:0016567">
    <property type="term" value="P:protein ubiquitination"/>
    <property type="evidence" value="ECO:0007669"/>
    <property type="project" value="UniProtKB-UniPathway"/>
</dbReference>
<dbReference type="CDD" id="cd16750">
    <property type="entry name" value="RING-HC_SH3RF3"/>
    <property type="match status" value="1"/>
</dbReference>
<feature type="compositionally biased region" description="Polar residues" evidence="15">
    <location>
        <begin position="549"/>
        <end position="594"/>
    </location>
</feature>
<evidence type="ECO:0000256" key="3">
    <source>
        <dbReference type="ARBA" id="ARBA00008649"/>
    </source>
</evidence>
<dbReference type="InterPro" id="IPR050384">
    <property type="entry name" value="Endophilin_SH3RF"/>
</dbReference>
<dbReference type="SMART" id="SM00184">
    <property type="entry name" value="RING"/>
    <property type="match status" value="1"/>
</dbReference>
<accession>A0A7R8YXC8</accession>
<dbReference type="Pfam" id="PF00097">
    <property type="entry name" value="zf-C3HC4"/>
    <property type="match status" value="1"/>
</dbReference>
<dbReference type="OMA" id="HKQRRFL"/>
<dbReference type="EC" id="2.3.2.27" evidence="4"/>
<dbReference type="InParanoid" id="A0A7R8YXC8"/>
<dbReference type="PANTHER" id="PTHR14167:SF51">
    <property type="entry name" value="RING-TYPE E3 UBIQUITIN TRANSFERASE"/>
    <property type="match status" value="1"/>
</dbReference>
<feature type="compositionally biased region" description="Polar residues" evidence="15">
    <location>
        <begin position="525"/>
        <end position="534"/>
    </location>
</feature>
<proteinExistence type="inferred from homology"/>
<evidence type="ECO:0000256" key="14">
    <source>
        <dbReference type="PROSITE-ProRule" id="PRU00192"/>
    </source>
</evidence>
<evidence type="ECO:0000259" key="17">
    <source>
        <dbReference type="PROSITE" id="PS50089"/>
    </source>
</evidence>
<evidence type="ECO:0000313" key="19">
    <source>
        <dbReference type="Proteomes" id="UP000594454"/>
    </source>
</evidence>
<evidence type="ECO:0000256" key="9">
    <source>
        <dbReference type="ARBA" id="ARBA00022771"/>
    </source>
</evidence>
<evidence type="ECO:0000256" key="4">
    <source>
        <dbReference type="ARBA" id="ARBA00012483"/>
    </source>
</evidence>